<dbReference type="PANTHER" id="PTHR30250">
    <property type="entry name" value="PST FAMILY PREDICTED COLANIC ACID TRANSPORTER"/>
    <property type="match status" value="1"/>
</dbReference>
<evidence type="ECO:0000256" key="1">
    <source>
        <dbReference type="ARBA" id="ARBA00004651"/>
    </source>
</evidence>
<feature type="transmembrane region" description="Helical" evidence="6">
    <location>
        <begin position="245"/>
        <end position="269"/>
    </location>
</feature>
<evidence type="ECO:0000256" key="3">
    <source>
        <dbReference type="ARBA" id="ARBA00022692"/>
    </source>
</evidence>
<dbReference type="InterPro" id="IPR050833">
    <property type="entry name" value="Poly_Biosynth_Transport"/>
</dbReference>
<comment type="caution">
    <text evidence="7">The sequence shown here is derived from an EMBL/GenBank/DDBJ whole genome shotgun (WGS) entry which is preliminary data.</text>
</comment>
<feature type="transmembrane region" description="Helical" evidence="6">
    <location>
        <begin position="325"/>
        <end position="343"/>
    </location>
</feature>
<dbReference type="EMBL" id="JARGEQ010000008">
    <property type="protein sequence ID" value="MDF1585080.1"/>
    <property type="molecule type" value="Genomic_DNA"/>
</dbReference>
<dbReference type="AlphaFoldDB" id="A0AAP3UZM7"/>
<gene>
    <name evidence="7" type="ORF">PZ740_01620</name>
</gene>
<keyword evidence="5 6" id="KW-0472">Membrane</keyword>
<feature type="transmembrane region" description="Helical" evidence="6">
    <location>
        <begin position="170"/>
        <end position="192"/>
    </location>
</feature>
<evidence type="ECO:0000256" key="4">
    <source>
        <dbReference type="ARBA" id="ARBA00022989"/>
    </source>
</evidence>
<evidence type="ECO:0000313" key="7">
    <source>
        <dbReference type="EMBL" id="MDF1585080.1"/>
    </source>
</evidence>
<keyword evidence="2" id="KW-1003">Cell membrane</keyword>
<keyword evidence="4 6" id="KW-1133">Transmembrane helix</keyword>
<dbReference type="RefSeq" id="WP_327787491.1">
    <property type="nucleotide sequence ID" value="NZ_JARGEQ010000008.1"/>
</dbReference>
<comment type="subcellular location">
    <subcellularLocation>
        <location evidence="1">Cell membrane</location>
        <topology evidence="1">Multi-pass membrane protein</topology>
    </subcellularLocation>
</comment>
<feature type="transmembrane region" description="Helical" evidence="6">
    <location>
        <begin position="290"/>
        <end position="313"/>
    </location>
</feature>
<feature type="transmembrane region" description="Helical" evidence="6">
    <location>
        <begin position="355"/>
        <end position="376"/>
    </location>
</feature>
<name>A0AAP3UZM7_9PROT</name>
<dbReference type="GO" id="GO:0005886">
    <property type="term" value="C:plasma membrane"/>
    <property type="evidence" value="ECO:0007669"/>
    <property type="project" value="UniProtKB-SubCell"/>
</dbReference>
<reference evidence="7 8" key="1">
    <citation type="submission" date="2023-03" db="EMBL/GenBank/DDBJ databases">
        <title>YIM 152171 draft genome.</title>
        <authorList>
            <person name="Yang Z."/>
        </authorList>
    </citation>
    <scope>NUCLEOTIDE SEQUENCE [LARGE SCALE GENOMIC DNA]</scope>
    <source>
        <strain evidence="7 8">YIM 152171</strain>
    </source>
</reference>
<accession>A0AAP3UZM7</accession>
<keyword evidence="3 6" id="KW-0812">Transmembrane</keyword>
<dbReference type="Pfam" id="PF13440">
    <property type="entry name" value="Polysacc_synt_3"/>
    <property type="match status" value="1"/>
</dbReference>
<feature type="transmembrane region" description="Helical" evidence="6">
    <location>
        <begin position="80"/>
        <end position="103"/>
    </location>
</feature>
<organism evidence="7 8">
    <name type="scientific">Marinimicrococcus flavescens</name>
    <dbReference type="NCBI Taxonomy" id="3031815"/>
    <lineage>
        <taxon>Bacteria</taxon>
        <taxon>Pseudomonadati</taxon>
        <taxon>Pseudomonadota</taxon>
        <taxon>Alphaproteobacteria</taxon>
        <taxon>Geminicoccales</taxon>
        <taxon>Geminicoccaceae</taxon>
        <taxon>Marinimicrococcus</taxon>
    </lineage>
</organism>
<feature type="transmembrane region" description="Helical" evidence="6">
    <location>
        <begin position="109"/>
        <end position="127"/>
    </location>
</feature>
<sequence>MKLTVLVESLWVLGTRLILRAANLVVFMILARALSVAEFGFYGYVMATAVVLSVAFDLGQRQSTAFFIGREPENRADYTTHMLFMWLVLGSAGTLACWLMLRVGNYEESYGLLILVGALNTAPMLLLRTGQGAFLGAGRLDAYNRSELVSRIVMVTGTAGLWLADGLTIAAALWLLLASHATAALYLLWRLAGDLRPAALVDWPLIRRMLRHGAVFAGSVLMMILLGRIGIWLVSAMMGEEALGVYFGVLRLGEMLADVAGAVGLVIFSHGVRAADPRESAQDAIRTARLVTAVMALVAVAAMLVAPLFLWLLLGSAYADETLPFRIIMLGTLFGCFNVMLFPCLSAQGLARVGIWAYGLGCAVASLGCWLLIPPLGLEGAAIAYLLAQIVVASSITLVYRHRFGFRAGEILLLQREDLAVIRQLAGRVRARLGRRFTGG</sequence>
<dbReference type="Proteomes" id="UP001301140">
    <property type="component" value="Unassembled WGS sequence"/>
</dbReference>
<evidence type="ECO:0000313" key="8">
    <source>
        <dbReference type="Proteomes" id="UP001301140"/>
    </source>
</evidence>
<feature type="transmembrane region" description="Helical" evidence="6">
    <location>
        <begin position="382"/>
        <end position="400"/>
    </location>
</feature>
<feature type="transmembrane region" description="Helical" evidence="6">
    <location>
        <begin position="41"/>
        <end position="59"/>
    </location>
</feature>
<evidence type="ECO:0000256" key="6">
    <source>
        <dbReference type="SAM" id="Phobius"/>
    </source>
</evidence>
<proteinExistence type="predicted"/>
<evidence type="ECO:0000256" key="5">
    <source>
        <dbReference type="ARBA" id="ARBA00023136"/>
    </source>
</evidence>
<feature type="transmembrane region" description="Helical" evidence="6">
    <location>
        <begin position="213"/>
        <end position="233"/>
    </location>
</feature>
<protein>
    <submittedName>
        <fullName evidence="7">Oligosaccharide flippase family protein</fullName>
    </submittedName>
</protein>
<dbReference type="PANTHER" id="PTHR30250:SF11">
    <property type="entry name" value="O-ANTIGEN TRANSPORTER-RELATED"/>
    <property type="match status" value="1"/>
</dbReference>
<keyword evidence="8" id="KW-1185">Reference proteome</keyword>
<evidence type="ECO:0000256" key="2">
    <source>
        <dbReference type="ARBA" id="ARBA00022475"/>
    </source>
</evidence>